<evidence type="ECO:0000313" key="2">
    <source>
        <dbReference type="Proteomes" id="UP000828048"/>
    </source>
</evidence>
<name>A0ACB7Z8Y2_9ERIC</name>
<evidence type="ECO:0000313" key="1">
    <source>
        <dbReference type="EMBL" id="KAH7861901.1"/>
    </source>
</evidence>
<comment type="caution">
    <text evidence="1">The sequence shown here is derived from an EMBL/GenBank/DDBJ whole genome shotgun (WGS) entry which is preliminary data.</text>
</comment>
<dbReference type="EMBL" id="CM037154">
    <property type="protein sequence ID" value="KAH7861901.1"/>
    <property type="molecule type" value="Genomic_DNA"/>
</dbReference>
<gene>
    <name evidence="1" type="ORF">Vadar_032414</name>
</gene>
<accession>A0ACB7Z8Y2</accession>
<organism evidence="1 2">
    <name type="scientific">Vaccinium darrowii</name>
    <dbReference type="NCBI Taxonomy" id="229202"/>
    <lineage>
        <taxon>Eukaryota</taxon>
        <taxon>Viridiplantae</taxon>
        <taxon>Streptophyta</taxon>
        <taxon>Embryophyta</taxon>
        <taxon>Tracheophyta</taxon>
        <taxon>Spermatophyta</taxon>
        <taxon>Magnoliopsida</taxon>
        <taxon>eudicotyledons</taxon>
        <taxon>Gunneridae</taxon>
        <taxon>Pentapetalae</taxon>
        <taxon>asterids</taxon>
        <taxon>Ericales</taxon>
        <taxon>Ericaceae</taxon>
        <taxon>Vaccinioideae</taxon>
        <taxon>Vaccinieae</taxon>
        <taxon>Vaccinium</taxon>
    </lineage>
</organism>
<dbReference type="Proteomes" id="UP000828048">
    <property type="component" value="Chromosome 4"/>
</dbReference>
<protein>
    <submittedName>
        <fullName evidence="1">Uncharacterized protein</fullName>
    </submittedName>
</protein>
<proteinExistence type="predicted"/>
<sequence length="845" mass="92026">MLLCDQSVDTRLVFRLVLFLGLIEKPRSTILAKQILFLTPIVNVYYKEKEKAMVHFVFLFGDYVSHFSVLFPVEENFFGPVSASFIRPGRLSDSAASDENHDITMDSTAFSMHFRSLARSDSGGDLKTPTGVHLSFDEKTPTQNTIPRTVGSSMVLTVAKPISEFSSSVDKLSSCRYSNDMSLVGESPERYDYGKLSPGLDALLAEGSKDLHAISVSDNIPISESIINLKSSFSPSKKQSGPIEPNDGREKEMGTIETADLLAEVVSFADKKLEDSNVGYDITPLAQIAHSLSSDNAPASDVSVDKRYWSPNKLTKGLTSGKTKDSDTLEIRRPNSDFDAAICGTPSNLDNKAQRTDVLAPSGYESPPAPAMSSLSAKQRLIVLNNASPSQNFQITTPFQNQPSSFGRDITKKHSEIVSSIQKSISKLKMLDASPFSSSLKVNNDSTLIPLDIFKSTLYNTVLDRDREDAEIKCVDTSAACSEDRLLIVTTENGELKSSMNIDVSDIETSENNADASRANSSSGVAEVGISPCHISSGSLSKLKEGEGLLSQTTWSGNKTQKTLWTPGDPIEAKVFTYAADSSLMEVMLDPANKKKTTGTPHRTLPSSEKDMEKGALESKKYWGSLSRDRKVYDQSRKSANVDPGRDADSRENVRNASPFSTNKLDSLLLDTALSSSPIMEINLSKEPTELETMGGIGGVGNFQTPLNGKETKQIHSRIVNGKVDIDTDPVRFKELAVGGVKASSHGSASPFVHRGGIELQSQKITSSVLGNLLDVVEEVQAANVELQNLTYMNFHSPSAEQLELHLHFIDFKSGRKAVLSIDMSCLKWASRLSLCASYAADFEH</sequence>
<reference evidence="1 2" key="1">
    <citation type="journal article" date="2021" name="Hortic Res">
        <title>High-quality reference genome and annotation aids understanding of berry development for evergreen blueberry (Vaccinium darrowii).</title>
        <authorList>
            <person name="Yu J."/>
            <person name="Hulse-Kemp A.M."/>
            <person name="Babiker E."/>
            <person name="Staton M."/>
        </authorList>
    </citation>
    <scope>NUCLEOTIDE SEQUENCE [LARGE SCALE GENOMIC DNA]</scope>
    <source>
        <strain evidence="2">cv. NJ 8807/NJ 8810</strain>
        <tissue evidence="1">Young leaf</tissue>
    </source>
</reference>
<keyword evidence="2" id="KW-1185">Reference proteome</keyword>